<keyword evidence="2" id="KW-1003">Cell membrane</keyword>
<dbReference type="InterPro" id="IPR038766">
    <property type="entry name" value="Membrane_comp_ABC_pdt"/>
</dbReference>
<sequence length="730" mass="75154">MKPGAARVLVLHGGAAYRRLAGIVAGVALGVGMLLILLGAFLHMPDRDARAAWVDPKGEWLEYTEEGEVIVPTATSTAILAQSSQDYFDGLTMSVTRMATSADTDVALPTDLAPPAPGEYYASPAMIDVIDAAPADQLGQRYGERLGELPAEMLKGPSQRAILVGAGWEAVANRAGAVMFEGFPSETRYSASTTFQVILAIGAIAILVPIVLLISIVGQLGAAERRDRFATVRLIGAGRRAVAWLSAWEMAAASAVGAVLGIGVAAALTPLATRLTLNGATTYAADLSPSLAWTAAMVVGVTALGAATAWWRAFSDDVGAPGATRERAEKQVTAWRALTLGLGIVLMVGAAWMASSGTGPVDLASYGFILGFALIAFGIVIAGPWLTRVASAALRRFASRASAVVAAGRLERHPRSTFRSVAGLVVAVFIVSVFAGSASAIQGLIEPKDRPGLLDPHAVAASAGPGVDAEAARAVVGDIEGVEYVAIGYWPEDPDAGGALMSGDDARAIGATDLPSSDGAIIDVFGMLADNGEGSGISIDPPREASTAVRGDVSYVIAVTDGETASIERTRTALFGAANPDLAPLTRADYANAGTAEVTNELAIMAYLGMGIAIGISALSLAVATAAAALDRKRTFGLLRLAGMPVRQLRSTVSIEATVPLAATLLASAGLGFGVAWLMIETLGNGLSVDWPDPRYWWAIAAALAIAAVSVTASFGSVRRSTELESTRFE</sequence>
<evidence type="ECO:0000256" key="6">
    <source>
        <dbReference type="SAM" id="Phobius"/>
    </source>
</evidence>
<keyword evidence="5 6" id="KW-0472">Membrane</keyword>
<feature type="transmembrane region" description="Helical" evidence="6">
    <location>
        <begin position="291"/>
        <end position="313"/>
    </location>
</feature>
<evidence type="ECO:0000256" key="1">
    <source>
        <dbReference type="ARBA" id="ARBA00004651"/>
    </source>
</evidence>
<accession>A0ABT8GEH9</accession>
<keyword evidence="9" id="KW-1185">Reference proteome</keyword>
<comment type="caution">
    <text evidence="8">The sequence shown here is derived from an EMBL/GenBank/DDBJ whole genome shotgun (WGS) entry which is preliminary data.</text>
</comment>
<feature type="transmembrane region" description="Helical" evidence="6">
    <location>
        <begin position="366"/>
        <end position="386"/>
    </location>
</feature>
<evidence type="ECO:0000313" key="9">
    <source>
        <dbReference type="Proteomes" id="UP001172708"/>
    </source>
</evidence>
<name>A0ABT8GEH9_9MICO</name>
<evidence type="ECO:0000313" key="8">
    <source>
        <dbReference type="EMBL" id="MDN4479834.1"/>
    </source>
</evidence>
<feature type="transmembrane region" description="Helical" evidence="6">
    <location>
        <begin position="696"/>
        <end position="718"/>
    </location>
</feature>
<feature type="domain" description="ABC3 transporter permease C-terminal" evidence="7">
    <location>
        <begin position="203"/>
        <end position="315"/>
    </location>
</feature>
<feature type="transmembrane region" description="Helical" evidence="6">
    <location>
        <begin position="20"/>
        <end position="42"/>
    </location>
</feature>
<reference evidence="8" key="1">
    <citation type="submission" date="2023-06" db="EMBL/GenBank/DDBJ databases">
        <title>Egi l300058.</title>
        <authorList>
            <person name="Gao L."/>
            <person name="Fang B.-Z."/>
            <person name="Li W.-J."/>
        </authorList>
    </citation>
    <scope>NUCLEOTIDE SEQUENCE</scope>
    <source>
        <strain evidence="8">EGI L300058</strain>
    </source>
</reference>
<feature type="transmembrane region" description="Helical" evidence="6">
    <location>
        <begin position="421"/>
        <end position="445"/>
    </location>
</feature>
<dbReference type="PANTHER" id="PTHR30287">
    <property type="entry name" value="MEMBRANE COMPONENT OF PREDICTED ABC SUPERFAMILY METABOLITE UPTAKE TRANSPORTER"/>
    <property type="match status" value="1"/>
</dbReference>
<proteinExistence type="predicted"/>
<dbReference type="EMBL" id="JAUHQA010000001">
    <property type="protein sequence ID" value="MDN4479834.1"/>
    <property type="molecule type" value="Genomic_DNA"/>
</dbReference>
<evidence type="ECO:0000256" key="4">
    <source>
        <dbReference type="ARBA" id="ARBA00022989"/>
    </source>
</evidence>
<dbReference type="Proteomes" id="UP001172708">
    <property type="component" value="Unassembled WGS sequence"/>
</dbReference>
<dbReference type="RefSeq" id="WP_301141058.1">
    <property type="nucleotide sequence ID" value="NZ_JAUHQA010000001.1"/>
</dbReference>
<feature type="domain" description="ABC3 transporter permease C-terminal" evidence="7">
    <location>
        <begin position="610"/>
        <end position="721"/>
    </location>
</feature>
<comment type="subcellular location">
    <subcellularLocation>
        <location evidence="1">Cell membrane</location>
        <topology evidence="1">Multi-pass membrane protein</topology>
    </subcellularLocation>
</comment>
<feature type="transmembrane region" description="Helical" evidence="6">
    <location>
        <begin position="657"/>
        <end position="680"/>
    </location>
</feature>
<feature type="transmembrane region" description="Helical" evidence="6">
    <location>
        <begin position="241"/>
        <end position="271"/>
    </location>
</feature>
<feature type="transmembrane region" description="Helical" evidence="6">
    <location>
        <begin position="197"/>
        <end position="220"/>
    </location>
</feature>
<evidence type="ECO:0000256" key="2">
    <source>
        <dbReference type="ARBA" id="ARBA00022475"/>
    </source>
</evidence>
<keyword evidence="4 6" id="KW-1133">Transmembrane helix</keyword>
<evidence type="ECO:0000256" key="3">
    <source>
        <dbReference type="ARBA" id="ARBA00022692"/>
    </source>
</evidence>
<organism evidence="8 9">
    <name type="scientific">Demequina muriae</name>
    <dbReference type="NCBI Taxonomy" id="3051664"/>
    <lineage>
        <taxon>Bacteria</taxon>
        <taxon>Bacillati</taxon>
        <taxon>Actinomycetota</taxon>
        <taxon>Actinomycetes</taxon>
        <taxon>Micrococcales</taxon>
        <taxon>Demequinaceae</taxon>
        <taxon>Demequina</taxon>
    </lineage>
</organism>
<feature type="transmembrane region" description="Helical" evidence="6">
    <location>
        <begin position="334"/>
        <end position="354"/>
    </location>
</feature>
<dbReference type="Pfam" id="PF02687">
    <property type="entry name" value="FtsX"/>
    <property type="match status" value="2"/>
</dbReference>
<evidence type="ECO:0000256" key="5">
    <source>
        <dbReference type="ARBA" id="ARBA00023136"/>
    </source>
</evidence>
<dbReference type="InterPro" id="IPR003838">
    <property type="entry name" value="ABC3_permease_C"/>
</dbReference>
<gene>
    <name evidence="8" type="ORF">QQX02_02695</name>
</gene>
<protein>
    <submittedName>
        <fullName evidence="8">ABC transporter permease</fullName>
    </submittedName>
</protein>
<feature type="transmembrane region" description="Helical" evidence="6">
    <location>
        <begin position="604"/>
        <end position="630"/>
    </location>
</feature>
<dbReference type="PANTHER" id="PTHR30287:SF1">
    <property type="entry name" value="INNER MEMBRANE PROTEIN"/>
    <property type="match status" value="1"/>
</dbReference>
<evidence type="ECO:0000259" key="7">
    <source>
        <dbReference type="Pfam" id="PF02687"/>
    </source>
</evidence>
<keyword evidence="3 6" id="KW-0812">Transmembrane</keyword>